<organism evidence="2 3">
    <name type="scientific">Apiospora marii</name>
    <dbReference type="NCBI Taxonomy" id="335849"/>
    <lineage>
        <taxon>Eukaryota</taxon>
        <taxon>Fungi</taxon>
        <taxon>Dikarya</taxon>
        <taxon>Ascomycota</taxon>
        <taxon>Pezizomycotina</taxon>
        <taxon>Sordariomycetes</taxon>
        <taxon>Xylariomycetidae</taxon>
        <taxon>Amphisphaeriales</taxon>
        <taxon>Apiosporaceae</taxon>
        <taxon>Apiospora</taxon>
    </lineage>
</organism>
<comment type="caution">
    <text evidence="2">The sequence shown here is derived from an EMBL/GenBank/DDBJ whole genome shotgun (WGS) entry which is preliminary data.</text>
</comment>
<reference evidence="2 3" key="1">
    <citation type="submission" date="2023-01" db="EMBL/GenBank/DDBJ databases">
        <title>Analysis of 21 Apiospora genomes using comparative genomics revels a genus with tremendous synthesis potential of carbohydrate active enzymes and secondary metabolites.</title>
        <authorList>
            <person name="Sorensen T."/>
        </authorList>
    </citation>
    <scope>NUCLEOTIDE SEQUENCE [LARGE SCALE GENOMIC DNA]</scope>
    <source>
        <strain evidence="2 3">CBS 20057</strain>
    </source>
</reference>
<proteinExistence type="predicted"/>
<evidence type="ECO:0000313" key="3">
    <source>
        <dbReference type="Proteomes" id="UP001396898"/>
    </source>
</evidence>
<keyword evidence="3" id="KW-1185">Reference proteome</keyword>
<gene>
    <name evidence="2" type="ORF">PG991_008728</name>
</gene>
<sequence>MEAPPQTPEGPPQPSQQSQPPQRYYGRDYLELLSHTDFLDINHLFFVQTYRNRYEYQELLIYEHSVNKSKQQDTVTHRYLVVMDPAAKNHLGSSYRPSDHPESNVDIDLDQPKQLFESMVMALEATPSKPAAPNRSTRRSANQVPATKIPRFVVEIGEIKVEIYRNDGIDDIRYIGCHMVMDIETPLGERAL</sequence>
<dbReference type="Proteomes" id="UP001396898">
    <property type="component" value="Unassembled WGS sequence"/>
</dbReference>
<evidence type="ECO:0000313" key="2">
    <source>
        <dbReference type="EMBL" id="KAK8015840.1"/>
    </source>
</evidence>
<feature type="region of interest" description="Disordered" evidence="1">
    <location>
        <begin position="1"/>
        <end position="22"/>
    </location>
</feature>
<dbReference type="EMBL" id="JAQQWI010000012">
    <property type="protein sequence ID" value="KAK8015840.1"/>
    <property type="molecule type" value="Genomic_DNA"/>
</dbReference>
<evidence type="ECO:0000256" key="1">
    <source>
        <dbReference type="SAM" id="MobiDB-lite"/>
    </source>
</evidence>
<accession>A0ABR1RLL5</accession>
<protein>
    <submittedName>
        <fullName evidence="2">Uncharacterized protein</fullName>
    </submittedName>
</protein>
<name>A0ABR1RLL5_9PEZI</name>
<feature type="compositionally biased region" description="Pro residues" evidence="1">
    <location>
        <begin position="1"/>
        <end position="14"/>
    </location>
</feature>